<evidence type="ECO:0000313" key="1">
    <source>
        <dbReference type="EMBL" id="MBA9063082.1"/>
    </source>
</evidence>
<organism evidence="1 2">
    <name type="scientific">Methylobacterium fujisawaense</name>
    <dbReference type="NCBI Taxonomy" id="107400"/>
    <lineage>
        <taxon>Bacteria</taxon>
        <taxon>Pseudomonadati</taxon>
        <taxon>Pseudomonadota</taxon>
        <taxon>Alphaproteobacteria</taxon>
        <taxon>Hyphomicrobiales</taxon>
        <taxon>Methylobacteriaceae</taxon>
        <taxon>Methylobacterium</taxon>
    </lineage>
</organism>
<name>A0ABR6DAF9_9HYPH</name>
<reference evidence="1 2" key="1">
    <citation type="submission" date="2020-08" db="EMBL/GenBank/DDBJ databases">
        <title>Genomic Encyclopedia of Type Strains, Phase IV (KMG-IV): sequencing the most valuable type-strain genomes for metagenomic binning, comparative biology and taxonomic classification.</title>
        <authorList>
            <person name="Goeker M."/>
        </authorList>
    </citation>
    <scope>NUCLEOTIDE SEQUENCE [LARGE SCALE GENOMIC DNA]</scope>
    <source>
        <strain evidence="1 2">DSM 5686</strain>
    </source>
</reference>
<evidence type="ECO:0000313" key="2">
    <source>
        <dbReference type="Proteomes" id="UP000565455"/>
    </source>
</evidence>
<dbReference type="Proteomes" id="UP000565455">
    <property type="component" value="Unassembled WGS sequence"/>
</dbReference>
<dbReference type="RefSeq" id="WP_182592024.1">
    <property type="nucleotide sequence ID" value="NZ_JACJIM010000003.1"/>
</dbReference>
<keyword evidence="2" id="KW-1185">Reference proteome</keyword>
<comment type="caution">
    <text evidence="1">The sequence shown here is derived from an EMBL/GenBank/DDBJ whole genome shotgun (WGS) entry which is preliminary data.</text>
</comment>
<protein>
    <submittedName>
        <fullName evidence="1">Uncharacterized protein</fullName>
    </submittedName>
</protein>
<sequence>MAPIFCADCGTECALVDGRDVDAHNPEIADAWVWACPVCPASWAHQDKDGGCVGLPAGQATVNARALLRLQVMVPLVRQAPPNEQTLAAARVRAFLADHLDLADQEGLLANLNLDQLRQAWRILHAATYDDVRIWAQRHRGTKRRTPASGEGVAA</sequence>
<dbReference type="GeneID" id="96604175"/>
<proteinExistence type="predicted"/>
<gene>
    <name evidence="1" type="ORF">GGQ91_002470</name>
</gene>
<dbReference type="EMBL" id="JACJIM010000003">
    <property type="protein sequence ID" value="MBA9063082.1"/>
    <property type="molecule type" value="Genomic_DNA"/>
</dbReference>
<accession>A0ABR6DAF9</accession>